<keyword evidence="9" id="KW-0566">Pantothenate biosynthesis</keyword>
<dbReference type="Pfam" id="PF08546">
    <property type="entry name" value="ApbA_C"/>
    <property type="match status" value="1"/>
</dbReference>
<evidence type="ECO:0000256" key="7">
    <source>
        <dbReference type="ARBA" id="ARBA00032024"/>
    </source>
</evidence>
<keyword evidence="6 9" id="KW-0560">Oxidoreductase</keyword>
<reference evidence="12" key="1">
    <citation type="submission" date="2020-08" db="EMBL/GenBank/DDBJ databases">
        <title>Genomic Encyclopedia of Type Strains, Phase IV (KMG-IV): sequencing the most valuable type-strain genomes for metagenomic binning, comparative biology and taxonomic classification.</title>
        <authorList>
            <person name="Goeker M."/>
        </authorList>
    </citation>
    <scope>NUCLEOTIDE SEQUENCE [LARGE SCALE GENOMIC DNA]</scope>
    <source>
        <strain evidence="12">DSM 105720</strain>
    </source>
</reference>
<feature type="domain" description="Ketopantoate reductase N-terminal" evidence="10">
    <location>
        <begin position="24"/>
        <end position="172"/>
    </location>
</feature>
<dbReference type="InterPro" id="IPR003710">
    <property type="entry name" value="ApbA"/>
</dbReference>
<dbReference type="SUPFAM" id="SSF51735">
    <property type="entry name" value="NAD(P)-binding Rossmann-fold domains"/>
    <property type="match status" value="1"/>
</dbReference>
<dbReference type="GO" id="GO:0008677">
    <property type="term" value="F:2-dehydropantoate 2-reductase activity"/>
    <property type="evidence" value="ECO:0007669"/>
    <property type="project" value="UniProtKB-EC"/>
</dbReference>
<comment type="function">
    <text evidence="9">Catalyzes the NADPH-dependent reduction of ketopantoate into pantoic acid.</text>
</comment>
<dbReference type="Proteomes" id="UP000560658">
    <property type="component" value="Unassembled WGS sequence"/>
</dbReference>
<dbReference type="PANTHER" id="PTHR21708:SF26">
    <property type="entry name" value="2-DEHYDROPANTOATE 2-REDUCTASE"/>
    <property type="match status" value="1"/>
</dbReference>
<dbReference type="Pfam" id="PF02558">
    <property type="entry name" value="ApbA"/>
    <property type="match status" value="1"/>
</dbReference>
<dbReference type="InterPro" id="IPR051402">
    <property type="entry name" value="KPR-Related"/>
</dbReference>
<dbReference type="SUPFAM" id="SSF48179">
    <property type="entry name" value="6-phosphogluconate dehydrogenase C-terminal domain-like"/>
    <property type="match status" value="1"/>
</dbReference>
<dbReference type="NCBIfam" id="TIGR00745">
    <property type="entry name" value="apbA_panE"/>
    <property type="match status" value="1"/>
</dbReference>
<dbReference type="PANTHER" id="PTHR21708">
    <property type="entry name" value="PROBABLE 2-DEHYDROPANTOATE 2-REDUCTASE"/>
    <property type="match status" value="1"/>
</dbReference>
<proteinExistence type="inferred from homology"/>
<comment type="similarity">
    <text evidence="2 9">Belongs to the ketopantoate reductase family.</text>
</comment>
<evidence type="ECO:0000313" key="13">
    <source>
        <dbReference type="Proteomes" id="UP000560658"/>
    </source>
</evidence>
<evidence type="ECO:0000256" key="5">
    <source>
        <dbReference type="ARBA" id="ARBA00022857"/>
    </source>
</evidence>
<dbReference type="InterPro" id="IPR036291">
    <property type="entry name" value="NAD(P)-bd_dom_sf"/>
</dbReference>
<dbReference type="EC" id="1.1.1.169" evidence="3 9"/>
<dbReference type="Gene3D" id="1.10.1040.10">
    <property type="entry name" value="N-(1-d-carboxylethyl)-l-norvaline Dehydrogenase, domain 2"/>
    <property type="match status" value="1"/>
</dbReference>
<keyword evidence="5 9" id="KW-0521">NADP</keyword>
<evidence type="ECO:0000256" key="4">
    <source>
        <dbReference type="ARBA" id="ARBA00019465"/>
    </source>
</evidence>
<evidence type="ECO:0000256" key="1">
    <source>
        <dbReference type="ARBA" id="ARBA00004994"/>
    </source>
</evidence>
<dbReference type="AlphaFoldDB" id="A0A840D6W2"/>
<dbReference type="InterPro" id="IPR013332">
    <property type="entry name" value="KPR_N"/>
</dbReference>
<comment type="caution">
    <text evidence="12">The sequence shown here is derived from an EMBL/GenBank/DDBJ whole genome shotgun (WGS) entry which is preliminary data.</text>
</comment>
<accession>A0A840D6W2</accession>
<evidence type="ECO:0000256" key="3">
    <source>
        <dbReference type="ARBA" id="ARBA00013014"/>
    </source>
</evidence>
<dbReference type="InterPro" id="IPR013328">
    <property type="entry name" value="6PGD_dom2"/>
</dbReference>
<dbReference type="EMBL" id="JACIER010000008">
    <property type="protein sequence ID" value="MBB4044385.1"/>
    <property type="molecule type" value="Genomic_DNA"/>
</dbReference>
<evidence type="ECO:0000256" key="2">
    <source>
        <dbReference type="ARBA" id="ARBA00007870"/>
    </source>
</evidence>
<sequence>MKDDHTFTHISDNHATPHTGRKHYLIIGTGGVGGSIASFLSLAGKKVTCIARGAHLQAIRQNGLKLKSDLKGEHVLPIPATTAEEFEGKADVIFVCVKGYSVGSITELIQRASHKDTVVIPILNVYGTGPRIQRLVPEVTVLDGCIYIVGFVSGIGEISQMGKIFRIVYGAHQATVVKPGLLEAIQHDLQESGIKADLSSDINRDTFIKWSFISAMAVTGAYYNVPMGELQKPGEIRNTFIGLSQESAALGKKLGVEFPEDPVTYNLKIIDKLAPESTASMQKDLANGHESEIQGLLFDLITAAEEQAVDVPTYRMVAEKFTQTDH</sequence>
<feature type="domain" description="Ketopantoate reductase C-terminal" evidence="11">
    <location>
        <begin position="201"/>
        <end position="319"/>
    </location>
</feature>
<evidence type="ECO:0000259" key="10">
    <source>
        <dbReference type="Pfam" id="PF02558"/>
    </source>
</evidence>
<comment type="pathway">
    <text evidence="1 9">Cofactor biosynthesis; (R)-pantothenate biosynthesis; (R)-pantoate from 3-methyl-2-oxobutanoate: step 2/2.</text>
</comment>
<dbReference type="InterPro" id="IPR013752">
    <property type="entry name" value="KPA_reductase"/>
</dbReference>
<dbReference type="GO" id="GO:0015940">
    <property type="term" value="P:pantothenate biosynthetic process"/>
    <property type="evidence" value="ECO:0007669"/>
    <property type="project" value="UniProtKB-UniPathway"/>
</dbReference>
<comment type="catalytic activity">
    <reaction evidence="8 9">
        <text>(R)-pantoate + NADP(+) = 2-dehydropantoate + NADPH + H(+)</text>
        <dbReference type="Rhea" id="RHEA:16233"/>
        <dbReference type="ChEBI" id="CHEBI:11561"/>
        <dbReference type="ChEBI" id="CHEBI:15378"/>
        <dbReference type="ChEBI" id="CHEBI:15980"/>
        <dbReference type="ChEBI" id="CHEBI:57783"/>
        <dbReference type="ChEBI" id="CHEBI:58349"/>
        <dbReference type="EC" id="1.1.1.169"/>
    </reaction>
</comment>
<gene>
    <name evidence="12" type="ORF">GGR06_002179</name>
</gene>
<evidence type="ECO:0000313" key="12">
    <source>
        <dbReference type="EMBL" id="MBB4044385.1"/>
    </source>
</evidence>
<evidence type="ECO:0000256" key="6">
    <source>
        <dbReference type="ARBA" id="ARBA00023002"/>
    </source>
</evidence>
<dbReference type="RefSeq" id="WP_081741228.1">
    <property type="nucleotide sequence ID" value="NZ_JACIER010000008.1"/>
</dbReference>
<organism evidence="12 13">
    <name type="scientific">Bacteroides reticulotermitis</name>
    <dbReference type="NCBI Taxonomy" id="1133319"/>
    <lineage>
        <taxon>Bacteria</taxon>
        <taxon>Pseudomonadati</taxon>
        <taxon>Bacteroidota</taxon>
        <taxon>Bacteroidia</taxon>
        <taxon>Bacteroidales</taxon>
        <taxon>Bacteroidaceae</taxon>
        <taxon>Bacteroides</taxon>
    </lineage>
</organism>
<name>A0A840D6W2_9BACE</name>
<dbReference type="InterPro" id="IPR008927">
    <property type="entry name" value="6-PGluconate_DH-like_C_sf"/>
</dbReference>
<evidence type="ECO:0000256" key="8">
    <source>
        <dbReference type="ARBA" id="ARBA00048793"/>
    </source>
</evidence>
<protein>
    <recommendedName>
        <fullName evidence="4 9">2-dehydropantoate 2-reductase</fullName>
        <ecNumber evidence="3 9">1.1.1.169</ecNumber>
    </recommendedName>
    <alternativeName>
        <fullName evidence="7 9">Ketopantoate reductase</fullName>
    </alternativeName>
</protein>
<evidence type="ECO:0000259" key="11">
    <source>
        <dbReference type="Pfam" id="PF08546"/>
    </source>
</evidence>
<evidence type="ECO:0000256" key="9">
    <source>
        <dbReference type="RuleBase" id="RU362068"/>
    </source>
</evidence>
<dbReference type="GO" id="GO:0005737">
    <property type="term" value="C:cytoplasm"/>
    <property type="evidence" value="ECO:0007669"/>
    <property type="project" value="TreeGrafter"/>
</dbReference>
<dbReference type="Gene3D" id="3.40.50.720">
    <property type="entry name" value="NAD(P)-binding Rossmann-like Domain"/>
    <property type="match status" value="1"/>
</dbReference>
<dbReference type="UniPathway" id="UPA00028">
    <property type="reaction ID" value="UER00004"/>
</dbReference>
<keyword evidence="13" id="KW-1185">Reference proteome</keyword>